<dbReference type="Proteomes" id="UP001333110">
    <property type="component" value="Unassembled WGS sequence"/>
</dbReference>
<evidence type="ECO:0000313" key="2">
    <source>
        <dbReference type="EMBL" id="KAK4812580.1"/>
    </source>
</evidence>
<name>A0AAN7MSC4_MYCAM</name>
<feature type="region of interest" description="Disordered" evidence="1">
    <location>
        <begin position="210"/>
        <end position="233"/>
    </location>
</feature>
<evidence type="ECO:0000256" key="1">
    <source>
        <dbReference type="SAM" id="MobiDB-lite"/>
    </source>
</evidence>
<accession>A0AAN7MSC4</accession>
<evidence type="ECO:0000313" key="3">
    <source>
        <dbReference type="Proteomes" id="UP001333110"/>
    </source>
</evidence>
<comment type="caution">
    <text evidence="2">The sequence shown here is derived from an EMBL/GenBank/DDBJ whole genome shotgun (WGS) entry which is preliminary data.</text>
</comment>
<dbReference type="EMBL" id="JAUNZN010000014">
    <property type="protein sequence ID" value="KAK4812580.1"/>
    <property type="molecule type" value="Genomic_DNA"/>
</dbReference>
<reference evidence="2 3" key="1">
    <citation type="journal article" date="2023" name="J. Hered.">
        <title>Chromosome-level genome of the wood stork (Mycteria americana) provides insight into avian chromosome evolution.</title>
        <authorList>
            <person name="Flamio R. Jr."/>
            <person name="Ramstad K.M."/>
        </authorList>
    </citation>
    <scope>NUCLEOTIDE SEQUENCE [LARGE SCALE GENOMIC DNA]</scope>
    <source>
        <strain evidence="2">JAX WOST 10</strain>
    </source>
</reference>
<proteinExistence type="predicted"/>
<keyword evidence="3" id="KW-1185">Reference proteome</keyword>
<dbReference type="AlphaFoldDB" id="A0AAN7MSC4"/>
<organism evidence="2 3">
    <name type="scientific">Mycteria americana</name>
    <name type="common">Wood stork</name>
    <dbReference type="NCBI Taxonomy" id="33587"/>
    <lineage>
        <taxon>Eukaryota</taxon>
        <taxon>Metazoa</taxon>
        <taxon>Chordata</taxon>
        <taxon>Craniata</taxon>
        <taxon>Vertebrata</taxon>
        <taxon>Euteleostomi</taxon>
        <taxon>Archelosauria</taxon>
        <taxon>Archosauria</taxon>
        <taxon>Dinosauria</taxon>
        <taxon>Saurischia</taxon>
        <taxon>Theropoda</taxon>
        <taxon>Coelurosauria</taxon>
        <taxon>Aves</taxon>
        <taxon>Neognathae</taxon>
        <taxon>Neoaves</taxon>
        <taxon>Aequornithes</taxon>
        <taxon>Ciconiiformes</taxon>
        <taxon>Ciconiidae</taxon>
        <taxon>Mycteria</taxon>
    </lineage>
</organism>
<sequence length="246" mass="26565">MVVWNATRFHRQHFGVLCLFPSLSHFPLWIHTFLFSLSPGTPLPSQMHNLVPPFLPQCPQTHTFDSLVSGKQAEGNLPELLWLHCTANLTGGVPSADAAGMRTEIQAGLYRVLCKDQPGAVRPSPRAVSLPSSCAQGAQSCCSGGRDPEAGSVSAPSFPVEEQLQHHRPFPVTREDNGGVTKMRGEEYTPGMEASLRDSLVVLKRALVPSSSPVKDGGNGRDGQDVEPSENCSLPAAWPWYQALSS</sequence>
<gene>
    <name evidence="2" type="ORF">QYF61_009752</name>
</gene>
<protein>
    <submittedName>
        <fullName evidence="2">Uncharacterized protein</fullName>
    </submittedName>
</protein>